<dbReference type="GO" id="GO:0005319">
    <property type="term" value="F:lipid transporter activity"/>
    <property type="evidence" value="ECO:0007669"/>
    <property type="project" value="TreeGrafter"/>
</dbReference>
<dbReference type="InterPro" id="IPR003439">
    <property type="entry name" value="ABC_transporter-like_ATP-bd"/>
</dbReference>
<feature type="transmembrane region" description="Helical" evidence="10">
    <location>
        <begin position="1083"/>
        <end position="1109"/>
    </location>
</feature>
<dbReference type="InterPro" id="IPR026082">
    <property type="entry name" value="ABCA"/>
</dbReference>
<dbReference type="GO" id="GO:0016887">
    <property type="term" value="F:ATP hydrolysis activity"/>
    <property type="evidence" value="ECO:0007669"/>
    <property type="project" value="InterPro"/>
</dbReference>
<evidence type="ECO:0000256" key="9">
    <source>
        <dbReference type="ARBA" id="ARBA00023136"/>
    </source>
</evidence>
<protein>
    <recommendedName>
        <fullName evidence="11">ABC transporter domain-containing protein</fullName>
    </recommendedName>
</protein>
<dbReference type="Pfam" id="PF12698">
    <property type="entry name" value="ABC2_membrane_3"/>
    <property type="match status" value="2"/>
</dbReference>
<keyword evidence="7" id="KW-0067">ATP-binding</keyword>
<proteinExistence type="inferred from homology"/>
<feature type="transmembrane region" description="Helical" evidence="10">
    <location>
        <begin position="1019"/>
        <end position="1042"/>
    </location>
</feature>
<dbReference type="InterPro" id="IPR013525">
    <property type="entry name" value="ABC2_TM"/>
</dbReference>
<feature type="transmembrane region" description="Helical" evidence="10">
    <location>
        <begin position="303"/>
        <end position="327"/>
    </location>
</feature>
<feature type="transmembrane region" description="Helical" evidence="10">
    <location>
        <begin position="1161"/>
        <end position="1185"/>
    </location>
</feature>
<sequence length="1583" mass="174152">MGNLGRQTWTLWKKNVRIVLLRHFFSAFFRATLLPVIFIGFISFARNLFVPPATYGIGTPAHVKDLQRELLAHSDKKLAFVHNNLGSEVRDLIDGIANPLTAAGIEVVILERNEDLRVECKQTLRGSSPCFSAAVFDDSPASSDNGVWNYTLRADSSIRGGRVNVKDHDNDVQTFLMPLQFAIDRAIANRASRGSGDVVVDEYMYTSLSEKEREDKIRRDYMTAITEYIGIAVFLGHVGIIYHQTGFQALERERGISSLLESMGVSKCARILAYFLSFSWVYFPGWVLMGLTMARGVFATTNAAIILIWFILTGFSCASFSIFASSFFKRTQLSGISTTLVSIFIGIVAQVCHKSSSGAVVILSLLCPSSNFVLMAIIFGRFEKNEQAASLTRSPPDQPSTVPAIVLFVFLIVQIIGFALGAAYVEKWLYGTESAGHRSSNPALIAPGNAVELRGFTKRYKPSILGNLLAAGKKETVTAVNKLNLDIRQGQVLVLLGANGSGKTTTLEAIAGLAAVDEGEIRINTGKTGGIGVCPQKNVFWDELTVEEHIGIWNKLKCEGDSKETLRQLLRDCDLLIKKKAKSSTLSGGQKRKLQLAIMFTGGSNVCAIDEVSSGLDPLSRRKIWDIILAARGERTIILTTHFLDEADLLADHIAILSKGTLKCEGSAVALKSQMGGGYRVHVPRDSPEVSGVSTKRLYDQTVYNIPDSASAGELVDKLEVLGVTEYHVSGPTIEDVFLKVAEETADIQDQQLRQSPSTEAADKESEDVNLYTGERLGIFKQTWVMFRKRLVIFKRNYFPIVAAIIIPIIAAGLTMIFLRDYDKASCSNSDQTSTADVEHLTFNTKFNVTLGPQTNFSTQVLETLASVMLPAGDGGGTQNETLMQSLTDSLHFVDSFDDFKNYIKLNYHNVTPGGLYLGGGDLSTNATIAFRGDGNVRNALIAQNLIDNLLLGQKIATQYVEFDFFWPDGTELTLQFVVYMGLIMSAFPAFFALYPTVERIHNVRALHYSNGVRALPLWLAYTAFDFAAVLIISVVCTIIYVAATNDIWFHIGYVFLVLLLYGLASVLFAYNVSLVAKSQLSAFAIVAGGQAVLFLLYFLAFTSVLTYAPASEVDDQINIVHFAFSLPLPIGSLARTLFVALNLFSLACRGEEWATNPGELTLYGGPILYLVVQSICYFLLLLWWDSGRFRLGIPWRRASTTNPDNEHDAGVAAEKQYIDAEISRVGSSNDGLRVVNITKSFSRKMVAVENVTFGVSRGEVFALLGPNGAGKTTTINMIRGDMAPDSGEVFVENIPVTRRRAEARSHLGVCPQFDAMDRMTVAEHLRFYAQIRGVKDVEHNVSQVIRAVGLEAFQTRMGEKLSGGNKRKLSLGIALMGNPTVLLLDEPSSGMDAAAKRTMWKTLASVQKGRSLVLTTHSMEEADALASRAGILAKKMLAVGTSNDLRTRWSDGYYIHLVLKSAPTSTEAEMHNVKDWVLRRFRGAVVEQRTFHGQIRYSIPIWRGEDGNENDITPTGASQRGVTGVNRVFKTLEEAKEALGLQYYSVSQTTLDQVFLTIVGNANVAEEGYEVKKKKKWFRFGN</sequence>
<keyword evidence="13" id="KW-1185">Reference proteome</keyword>
<dbReference type="PANTHER" id="PTHR19229">
    <property type="entry name" value="ATP-BINDING CASSETTE TRANSPORTER SUBFAMILY A ABCA"/>
    <property type="match status" value="1"/>
</dbReference>
<evidence type="ECO:0000256" key="2">
    <source>
        <dbReference type="ARBA" id="ARBA00008869"/>
    </source>
</evidence>
<keyword evidence="4 10" id="KW-0812">Transmembrane</keyword>
<dbReference type="PANTHER" id="PTHR19229:SF36">
    <property type="entry name" value="ATP-BINDING CASSETTE SUB-FAMILY A MEMBER 2"/>
    <property type="match status" value="1"/>
</dbReference>
<evidence type="ECO:0000313" key="12">
    <source>
        <dbReference type="EMBL" id="CUS09342.1"/>
    </source>
</evidence>
<dbReference type="CDD" id="cd03263">
    <property type="entry name" value="ABC_subfamily_A"/>
    <property type="match status" value="2"/>
</dbReference>
<keyword evidence="8 10" id="KW-1133">Transmembrane helix</keyword>
<dbReference type="SMART" id="SM00382">
    <property type="entry name" value="AAA"/>
    <property type="match status" value="2"/>
</dbReference>
<evidence type="ECO:0000256" key="7">
    <source>
        <dbReference type="ARBA" id="ARBA00022840"/>
    </source>
</evidence>
<evidence type="ECO:0000256" key="5">
    <source>
        <dbReference type="ARBA" id="ARBA00022737"/>
    </source>
</evidence>
<comment type="similarity">
    <text evidence="2">Belongs to the ABC transporter superfamily. ABCA family.</text>
</comment>
<dbReference type="InterPro" id="IPR017871">
    <property type="entry name" value="ABC_transporter-like_CS"/>
</dbReference>
<dbReference type="GO" id="GO:0140359">
    <property type="term" value="F:ABC-type transporter activity"/>
    <property type="evidence" value="ECO:0007669"/>
    <property type="project" value="InterPro"/>
</dbReference>
<evidence type="ECO:0000256" key="3">
    <source>
        <dbReference type="ARBA" id="ARBA00022448"/>
    </source>
</evidence>
<dbReference type="GO" id="GO:0005524">
    <property type="term" value="F:ATP binding"/>
    <property type="evidence" value="ECO:0007669"/>
    <property type="project" value="UniProtKB-KW"/>
</dbReference>
<feature type="domain" description="ABC transporter" evidence="11">
    <location>
        <begin position="451"/>
        <end position="684"/>
    </location>
</feature>
<dbReference type="PROSITE" id="PS00211">
    <property type="entry name" value="ABC_TRANSPORTER_1"/>
    <property type="match status" value="2"/>
</dbReference>
<keyword evidence="3" id="KW-0813">Transport</keyword>
<feature type="transmembrane region" description="Helical" evidence="10">
    <location>
        <begin position="20"/>
        <end position="42"/>
    </location>
</feature>
<feature type="transmembrane region" description="Helical" evidence="10">
    <location>
        <begin position="1129"/>
        <end position="1149"/>
    </location>
</feature>
<keyword evidence="9 10" id="KW-0472">Membrane</keyword>
<feature type="transmembrane region" description="Helical" evidence="10">
    <location>
        <begin position="271"/>
        <end position="291"/>
    </location>
</feature>
<dbReference type="Proteomes" id="UP001412239">
    <property type="component" value="Unassembled WGS sequence"/>
</dbReference>
<evidence type="ECO:0000256" key="8">
    <source>
        <dbReference type="ARBA" id="ARBA00022989"/>
    </source>
</evidence>
<feature type="transmembrane region" description="Helical" evidence="10">
    <location>
        <begin position="798"/>
        <end position="819"/>
    </location>
</feature>
<dbReference type="Pfam" id="PF00005">
    <property type="entry name" value="ABC_tran"/>
    <property type="match status" value="2"/>
</dbReference>
<organism evidence="12 13">
    <name type="scientific">Tuber aestivum</name>
    <name type="common">summer truffle</name>
    <dbReference type="NCBI Taxonomy" id="59557"/>
    <lineage>
        <taxon>Eukaryota</taxon>
        <taxon>Fungi</taxon>
        <taxon>Dikarya</taxon>
        <taxon>Ascomycota</taxon>
        <taxon>Pezizomycotina</taxon>
        <taxon>Pezizomycetes</taxon>
        <taxon>Pezizales</taxon>
        <taxon>Tuberaceae</taxon>
        <taxon>Tuber</taxon>
    </lineage>
</organism>
<name>A0A292PNW6_9PEZI</name>
<keyword evidence="6" id="KW-0547">Nucleotide-binding</keyword>
<feature type="domain" description="ABC transporter" evidence="11">
    <location>
        <begin position="1233"/>
        <end position="1460"/>
    </location>
</feature>
<dbReference type="Gene3D" id="3.40.50.300">
    <property type="entry name" value="P-loop containing nucleotide triphosphate hydrolases"/>
    <property type="match status" value="2"/>
</dbReference>
<keyword evidence="5" id="KW-0677">Repeat</keyword>
<dbReference type="GO" id="GO:0016020">
    <property type="term" value="C:membrane"/>
    <property type="evidence" value="ECO:0007669"/>
    <property type="project" value="UniProtKB-SubCell"/>
</dbReference>
<feature type="transmembrane region" description="Helical" evidence="10">
    <location>
        <begin position="977"/>
        <end position="998"/>
    </location>
</feature>
<dbReference type="InterPro" id="IPR027417">
    <property type="entry name" value="P-loop_NTPase"/>
</dbReference>
<feature type="transmembrane region" description="Helical" evidence="10">
    <location>
        <begin position="359"/>
        <end position="382"/>
    </location>
</feature>
<dbReference type="SUPFAM" id="SSF52540">
    <property type="entry name" value="P-loop containing nucleoside triphosphate hydrolases"/>
    <property type="match status" value="2"/>
</dbReference>
<evidence type="ECO:0000313" key="13">
    <source>
        <dbReference type="Proteomes" id="UP001412239"/>
    </source>
</evidence>
<dbReference type="FunFam" id="3.40.50.300:FF:001345">
    <property type="entry name" value="Related to ABC transporter"/>
    <property type="match status" value="1"/>
</dbReference>
<dbReference type="PROSITE" id="PS50893">
    <property type="entry name" value="ABC_TRANSPORTER_2"/>
    <property type="match status" value="2"/>
</dbReference>
<evidence type="ECO:0000256" key="6">
    <source>
        <dbReference type="ARBA" id="ARBA00022741"/>
    </source>
</evidence>
<feature type="transmembrane region" description="Helical" evidence="10">
    <location>
        <begin position="1048"/>
        <end position="1071"/>
    </location>
</feature>
<evidence type="ECO:0000256" key="10">
    <source>
        <dbReference type="SAM" id="Phobius"/>
    </source>
</evidence>
<feature type="transmembrane region" description="Helical" evidence="10">
    <location>
        <begin position="333"/>
        <end position="352"/>
    </location>
</feature>
<dbReference type="EMBL" id="LN891084">
    <property type="protein sequence ID" value="CUS09342.1"/>
    <property type="molecule type" value="Genomic_DNA"/>
</dbReference>
<accession>A0A292PNW6</accession>
<dbReference type="InterPro" id="IPR003593">
    <property type="entry name" value="AAA+_ATPase"/>
</dbReference>
<evidence type="ECO:0000256" key="4">
    <source>
        <dbReference type="ARBA" id="ARBA00022692"/>
    </source>
</evidence>
<feature type="transmembrane region" description="Helical" evidence="10">
    <location>
        <begin position="221"/>
        <end position="242"/>
    </location>
</feature>
<evidence type="ECO:0000259" key="11">
    <source>
        <dbReference type="PROSITE" id="PS50893"/>
    </source>
</evidence>
<feature type="transmembrane region" description="Helical" evidence="10">
    <location>
        <begin position="402"/>
        <end position="425"/>
    </location>
</feature>
<comment type="subcellular location">
    <subcellularLocation>
        <location evidence="1">Membrane</location>
        <topology evidence="1">Multi-pass membrane protein</topology>
    </subcellularLocation>
</comment>
<reference evidence="12" key="1">
    <citation type="submission" date="2015-10" db="EMBL/GenBank/DDBJ databases">
        <authorList>
            <person name="Regsiter A."/>
            <person name="william w."/>
        </authorList>
    </citation>
    <scope>NUCLEOTIDE SEQUENCE</scope>
    <source>
        <strain evidence="12">Montdore</strain>
    </source>
</reference>
<evidence type="ECO:0000256" key="1">
    <source>
        <dbReference type="ARBA" id="ARBA00004141"/>
    </source>
</evidence>
<gene>
    <name evidence="12" type="ORF">GSTUAT00006544001</name>
</gene>